<sequence length="345" mass="39231">MDGSVEEILLRYGARWKPRRITAVVSKNAFSGSNVWCVESEAGLAALRRWPNHVPRDRVEGIHRLLRGLDEASFLLHPSPIADTHGTTCCAIAGSRWELCTWRLGEPERGNAISDARLDAALRALAHFHEVGERLPLSSGEQWLAPRSVLHARREGERVACPALERRRREYTRLHQVLRQPPVVVDEDCRDLARRTLEQLRRLDTSMRRLLGEEASIVPALVLRDIHREHVLFAGDEVSGIIDFGAVGIDSVACDLARLVGSLVPDQPERWRSAITAYRQVRSIDDETVRLAWRLDITGTLIATLRWREWLAIERRAFADREAALVRWQRLLDRVSGWETEPIGT</sequence>
<feature type="domain" description="Aminoglycoside phosphotransferase" evidence="1">
    <location>
        <begin position="31"/>
        <end position="277"/>
    </location>
</feature>
<reference evidence="2 3" key="1">
    <citation type="submission" date="2019-02" db="EMBL/GenBank/DDBJ databases">
        <title>Deep-cultivation of Planctomycetes and their phenomic and genomic characterization uncovers novel biology.</title>
        <authorList>
            <person name="Wiegand S."/>
            <person name="Jogler M."/>
            <person name="Boedeker C."/>
            <person name="Pinto D."/>
            <person name="Vollmers J."/>
            <person name="Rivas-Marin E."/>
            <person name="Kohn T."/>
            <person name="Peeters S.H."/>
            <person name="Heuer A."/>
            <person name="Rast P."/>
            <person name="Oberbeckmann S."/>
            <person name="Bunk B."/>
            <person name="Jeske O."/>
            <person name="Meyerdierks A."/>
            <person name="Storesund J.E."/>
            <person name="Kallscheuer N."/>
            <person name="Luecker S."/>
            <person name="Lage O.M."/>
            <person name="Pohl T."/>
            <person name="Merkel B.J."/>
            <person name="Hornburger P."/>
            <person name="Mueller R.-W."/>
            <person name="Bruemmer F."/>
            <person name="Labrenz M."/>
            <person name="Spormann A.M."/>
            <person name="Op den Camp H."/>
            <person name="Overmann J."/>
            <person name="Amann R."/>
            <person name="Jetten M.S.M."/>
            <person name="Mascher T."/>
            <person name="Medema M.H."/>
            <person name="Devos D.P."/>
            <person name="Kaster A.-K."/>
            <person name="Ovreas L."/>
            <person name="Rohde M."/>
            <person name="Galperin M.Y."/>
            <person name="Jogler C."/>
        </authorList>
    </citation>
    <scope>NUCLEOTIDE SEQUENCE [LARGE SCALE GENOMIC DNA]</scope>
    <source>
        <strain evidence="2 3">Pan216</strain>
    </source>
</reference>
<keyword evidence="2" id="KW-0418">Kinase</keyword>
<dbReference type="InterPro" id="IPR011009">
    <property type="entry name" value="Kinase-like_dom_sf"/>
</dbReference>
<evidence type="ECO:0000313" key="2">
    <source>
        <dbReference type="EMBL" id="QDU64546.1"/>
    </source>
</evidence>
<dbReference type="InterPro" id="IPR002575">
    <property type="entry name" value="Aminoglycoside_PTrfase"/>
</dbReference>
<dbReference type="OrthoDB" id="283096at2"/>
<accession>A0A518BC40</accession>
<evidence type="ECO:0000313" key="3">
    <source>
        <dbReference type="Proteomes" id="UP000317093"/>
    </source>
</evidence>
<name>A0A518BC40_9BACT</name>
<dbReference type="KEGG" id="knv:Pan216_54360"/>
<dbReference type="EMBL" id="CP036279">
    <property type="protein sequence ID" value="QDU64546.1"/>
    <property type="molecule type" value="Genomic_DNA"/>
</dbReference>
<dbReference type="SUPFAM" id="SSF56112">
    <property type="entry name" value="Protein kinase-like (PK-like)"/>
    <property type="match status" value="1"/>
</dbReference>
<keyword evidence="3" id="KW-1185">Reference proteome</keyword>
<dbReference type="RefSeq" id="WP_145262822.1">
    <property type="nucleotide sequence ID" value="NZ_CP036279.1"/>
</dbReference>
<proteinExistence type="predicted"/>
<organism evidence="2 3">
    <name type="scientific">Kolteria novifilia</name>
    <dbReference type="NCBI Taxonomy" id="2527975"/>
    <lineage>
        <taxon>Bacteria</taxon>
        <taxon>Pseudomonadati</taxon>
        <taxon>Planctomycetota</taxon>
        <taxon>Planctomycetia</taxon>
        <taxon>Kolteriales</taxon>
        <taxon>Kolteriaceae</taxon>
        <taxon>Kolteria</taxon>
    </lineage>
</organism>
<dbReference type="AlphaFoldDB" id="A0A518BC40"/>
<dbReference type="GO" id="GO:0016301">
    <property type="term" value="F:kinase activity"/>
    <property type="evidence" value="ECO:0007669"/>
    <property type="project" value="UniProtKB-KW"/>
</dbReference>
<dbReference type="Proteomes" id="UP000317093">
    <property type="component" value="Chromosome"/>
</dbReference>
<protein>
    <submittedName>
        <fullName evidence="2">Homoserine kinase</fullName>
    </submittedName>
</protein>
<dbReference type="Gene3D" id="3.90.1200.10">
    <property type="match status" value="1"/>
</dbReference>
<dbReference type="Pfam" id="PF01636">
    <property type="entry name" value="APH"/>
    <property type="match status" value="1"/>
</dbReference>
<evidence type="ECO:0000259" key="1">
    <source>
        <dbReference type="Pfam" id="PF01636"/>
    </source>
</evidence>
<keyword evidence="2" id="KW-0808">Transferase</keyword>
<gene>
    <name evidence="2" type="ORF">Pan216_54360</name>
</gene>